<dbReference type="AlphaFoldDB" id="A0A0P8DLD7"/>
<feature type="compositionally biased region" description="Low complexity" evidence="1">
    <location>
        <begin position="32"/>
        <end position="48"/>
    </location>
</feature>
<proteinExistence type="predicted"/>
<accession>A0A0P8DLD7</accession>
<evidence type="ECO:0000256" key="1">
    <source>
        <dbReference type="SAM" id="MobiDB-lite"/>
    </source>
</evidence>
<gene>
    <name evidence="2" type="ORF">HLUCCA11_01410</name>
</gene>
<reference evidence="2 3" key="1">
    <citation type="submission" date="2015-09" db="EMBL/GenBank/DDBJ databases">
        <title>Identification and resolution of microdiversity through metagenomic sequencing of parallel consortia.</title>
        <authorList>
            <person name="Nelson W.C."/>
            <person name="Romine M.F."/>
            <person name="Lindemann S.R."/>
        </authorList>
    </citation>
    <scope>NUCLEOTIDE SEQUENCE [LARGE SCALE GENOMIC DNA]</scope>
    <source>
        <strain evidence="2">Ana</strain>
    </source>
</reference>
<feature type="region of interest" description="Disordered" evidence="1">
    <location>
        <begin position="31"/>
        <end position="55"/>
    </location>
</feature>
<protein>
    <submittedName>
        <fullName evidence="2">Uncharacterized protein</fullName>
    </submittedName>
</protein>
<evidence type="ECO:0000313" key="2">
    <source>
        <dbReference type="EMBL" id="KPQ37741.1"/>
    </source>
</evidence>
<evidence type="ECO:0000313" key="3">
    <source>
        <dbReference type="Proteomes" id="UP000050465"/>
    </source>
</evidence>
<sequence>MSNHQSIRQSKSIRQSISAIIKRAFALPIGEAAPASSANSRPRWTWTPPHRRPKS</sequence>
<name>A0A0P8DLD7_9CYAN</name>
<organism evidence="2 3">
    <name type="scientific">Phormidesmis priestleyi Ana</name>
    <dbReference type="NCBI Taxonomy" id="1666911"/>
    <lineage>
        <taxon>Bacteria</taxon>
        <taxon>Bacillati</taxon>
        <taxon>Cyanobacteriota</taxon>
        <taxon>Cyanophyceae</taxon>
        <taxon>Leptolyngbyales</taxon>
        <taxon>Leptolyngbyaceae</taxon>
        <taxon>Phormidesmis</taxon>
    </lineage>
</organism>
<comment type="caution">
    <text evidence="2">The sequence shown here is derived from an EMBL/GenBank/DDBJ whole genome shotgun (WGS) entry which is preliminary data.</text>
</comment>
<dbReference type="EMBL" id="LJZR01000001">
    <property type="protein sequence ID" value="KPQ37741.1"/>
    <property type="molecule type" value="Genomic_DNA"/>
</dbReference>
<dbReference type="Proteomes" id="UP000050465">
    <property type="component" value="Unassembled WGS sequence"/>
</dbReference>